<evidence type="ECO:0000313" key="2">
    <source>
        <dbReference type="EMBL" id="KAJ4489112.1"/>
    </source>
</evidence>
<keyword evidence="3" id="KW-1185">Reference proteome</keyword>
<accession>A0ABQ8VGC2</accession>
<name>A0ABQ8VGC2_9AGAR</name>
<feature type="region of interest" description="Disordered" evidence="1">
    <location>
        <begin position="1"/>
        <end position="23"/>
    </location>
</feature>
<evidence type="ECO:0000313" key="3">
    <source>
        <dbReference type="Proteomes" id="UP001150217"/>
    </source>
</evidence>
<dbReference type="EMBL" id="JANVFT010000045">
    <property type="protein sequence ID" value="KAJ4489112.1"/>
    <property type="molecule type" value="Genomic_DNA"/>
</dbReference>
<protein>
    <submittedName>
        <fullName evidence="2">Uncharacterized protein</fullName>
    </submittedName>
</protein>
<comment type="caution">
    <text evidence="2">The sequence shown here is derived from an EMBL/GenBank/DDBJ whole genome shotgun (WGS) entry which is preliminary data.</text>
</comment>
<proteinExistence type="predicted"/>
<organism evidence="2 3">
    <name type="scientific">Lentinula lateritia</name>
    <dbReference type="NCBI Taxonomy" id="40482"/>
    <lineage>
        <taxon>Eukaryota</taxon>
        <taxon>Fungi</taxon>
        <taxon>Dikarya</taxon>
        <taxon>Basidiomycota</taxon>
        <taxon>Agaricomycotina</taxon>
        <taxon>Agaricomycetes</taxon>
        <taxon>Agaricomycetidae</taxon>
        <taxon>Agaricales</taxon>
        <taxon>Marasmiineae</taxon>
        <taxon>Omphalotaceae</taxon>
        <taxon>Lentinula</taxon>
    </lineage>
</organism>
<gene>
    <name evidence="2" type="ORF">C8R41DRAFT_400201</name>
</gene>
<dbReference type="Proteomes" id="UP001150217">
    <property type="component" value="Unassembled WGS sequence"/>
</dbReference>
<sequence>MTTSVTKFIRRHPLKSHSSSTHKGYNNTATAFHFPQARVDHRKYNMKWKLWKGGCGKGKLQRMCLWERISACHGKTMRLNATYSVAERTSTMYNCQHINKQEYQQVCTVKFFVLDEICKSTATERRYVLGRCPFSAEAYVSVSGPSVLRFVCSTRRQVSLCRLSIVLRDSHRQSSSAFLSEHLFTHALGACFSLRHGLLRGLRLRLYLSVFIWVRRTGDFLLIDVQ</sequence>
<reference evidence="2" key="1">
    <citation type="submission" date="2022-08" db="EMBL/GenBank/DDBJ databases">
        <title>A Global Phylogenomic Analysis of the Shiitake Genus Lentinula.</title>
        <authorList>
            <consortium name="DOE Joint Genome Institute"/>
            <person name="Sierra-Patev S."/>
            <person name="Min B."/>
            <person name="Naranjo-Ortiz M."/>
            <person name="Looney B."/>
            <person name="Konkel Z."/>
            <person name="Slot J.C."/>
            <person name="Sakamoto Y."/>
            <person name="Steenwyk J.L."/>
            <person name="Rokas A."/>
            <person name="Carro J."/>
            <person name="Camarero S."/>
            <person name="Ferreira P."/>
            <person name="Molpeceres G."/>
            <person name="Ruiz-Duenas F.J."/>
            <person name="Serrano A."/>
            <person name="Henrissat B."/>
            <person name="Drula E."/>
            <person name="Hughes K.W."/>
            <person name="Mata J.L."/>
            <person name="Ishikawa N.K."/>
            <person name="Vargas-Isla R."/>
            <person name="Ushijima S."/>
            <person name="Smith C.A."/>
            <person name="Ahrendt S."/>
            <person name="Andreopoulos W."/>
            <person name="He G."/>
            <person name="Labutti K."/>
            <person name="Lipzen A."/>
            <person name="Ng V."/>
            <person name="Riley R."/>
            <person name="Sandor L."/>
            <person name="Barry K."/>
            <person name="Martinez A.T."/>
            <person name="Xiao Y."/>
            <person name="Gibbons J.G."/>
            <person name="Terashima K."/>
            <person name="Grigoriev I.V."/>
            <person name="Hibbett D.S."/>
        </authorList>
    </citation>
    <scope>NUCLEOTIDE SEQUENCE</scope>
    <source>
        <strain evidence="2">RHP3577 ss4</strain>
    </source>
</reference>
<evidence type="ECO:0000256" key="1">
    <source>
        <dbReference type="SAM" id="MobiDB-lite"/>
    </source>
</evidence>